<gene>
    <name evidence="19" type="primary">LOC115542948</name>
</gene>
<dbReference type="AlphaFoldDB" id="A0A8C5BI26"/>
<evidence type="ECO:0000256" key="5">
    <source>
        <dbReference type="ARBA" id="ARBA00022692"/>
    </source>
</evidence>
<dbReference type="PIRSF" id="PIRSF037595">
    <property type="entry name" value="Toll-like_receptor"/>
    <property type="match status" value="1"/>
</dbReference>
<dbReference type="PROSITE" id="PS51450">
    <property type="entry name" value="LRR"/>
    <property type="match status" value="1"/>
</dbReference>
<dbReference type="OMA" id="YYFDAIW"/>
<dbReference type="GeneTree" id="ENSGT00940000156323"/>
<evidence type="ECO:0000256" key="13">
    <source>
        <dbReference type="ARBA" id="ARBA00023198"/>
    </source>
</evidence>
<keyword evidence="7" id="KW-0677">Repeat</keyword>
<dbReference type="InterPro" id="IPR001611">
    <property type="entry name" value="Leu-rich_rpt"/>
</dbReference>
<dbReference type="SUPFAM" id="SSF52200">
    <property type="entry name" value="Toll/Interleukin receptor TIR domain"/>
    <property type="match status" value="1"/>
</dbReference>
<dbReference type="Pfam" id="PF00560">
    <property type="entry name" value="LRR_1"/>
    <property type="match status" value="1"/>
</dbReference>
<dbReference type="Gene3D" id="3.80.10.10">
    <property type="entry name" value="Ribonuclease Inhibitor"/>
    <property type="match status" value="1"/>
</dbReference>
<dbReference type="Pfam" id="PF01582">
    <property type="entry name" value="TIR"/>
    <property type="match status" value="1"/>
</dbReference>
<dbReference type="InterPro" id="IPR035897">
    <property type="entry name" value="Toll_tir_struct_dom_sf"/>
</dbReference>
<evidence type="ECO:0000256" key="2">
    <source>
        <dbReference type="ARBA" id="ARBA00009634"/>
    </source>
</evidence>
<feature type="domain" description="TIR" evidence="18">
    <location>
        <begin position="665"/>
        <end position="806"/>
    </location>
</feature>
<keyword evidence="15" id="KW-1015">Disulfide bond</keyword>
<evidence type="ECO:0000256" key="9">
    <source>
        <dbReference type="ARBA" id="ARBA00022989"/>
    </source>
</evidence>
<evidence type="ECO:0000256" key="8">
    <source>
        <dbReference type="ARBA" id="ARBA00022859"/>
    </source>
</evidence>
<accession>A0A8C5BI26</accession>
<reference evidence="19" key="2">
    <citation type="submission" date="2025-09" db="UniProtKB">
        <authorList>
            <consortium name="Ensembl"/>
        </authorList>
    </citation>
    <scope>IDENTIFICATION</scope>
</reference>
<comment type="subcellular location">
    <subcellularLocation>
        <location evidence="1">Membrane</location>
        <topology evidence="1">Single-pass type I membrane protein</topology>
    </subcellularLocation>
</comment>
<dbReference type="Pfam" id="PF13855">
    <property type="entry name" value="LRR_8"/>
    <property type="match status" value="1"/>
</dbReference>
<evidence type="ECO:0000313" key="19">
    <source>
        <dbReference type="Ensembl" id="ENSGMOP00000047329.1"/>
    </source>
</evidence>
<dbReference type="PANTHER" id="PTHR24365:SF539">
    <property type="entry name" value="TOLL-LIKE RECEPTOR 1"/>
    <property type="match status" value="1"/>
</dbReference>
<keyword evidence="5 16" id="KW-0812">Transmembrane</keyword>
<dbReference type="InterPro" id="IPR003591">
    <property type="entry name" value="Leu-rich_rpt_typical-subtyp"/>
</dbReference>
<keyword evidence="20" id="KW-1185">Reference proteome</keyword>
<proteinExistence type="inferred from homology"/>
<dbReference type="SMART" id="SM00369">
    <property type="entry name" value="LRR_TYP"/>
    <property type="match status" value="6"/>
</dbReference>
<dbReference type="InterPro" id="IPR017241">
    <property type="entry name" value="Toll-like_receptor"/>
</dbReference>
<keyword evidence="8 14" id="KW-0391">Immunity</keyword>
<keyword evidence="13 14" id="KW-0395">Inflammatory response</keyword>
<dbReference type="GO" id="GO:0006954">
    <property type="term" value="P:inflammatory response"/>
    <property type="evidence" value="ECO:0007669"/>
    <property type="project" value="UniProtKB-UniRule"/>
</dbReference>
<dbReference type="Proteomes" id="UP000694546">
    <property type="component" value="Chromosome 4"/>
</dbReference>
<dbReference type="SMART" id="SM00255">
    <property type="entry name" value="TIR"/>
    <property type="match status" value="1"/>
</dbReference>
<evidence type="ECO:0000256" key="11">
    <source>
        <dbReference type="ARBA" id="ARBA00023170"/>
    </source>
</evidence>
<dbReference type="Ensembl" id="ENSGMOT00000051325.1">
    <property type="protein sequence ID" value="ENSGMOP00000047329.1"/>
    <property type="gene ID" value="ENSGMOG00000033277.1"/>
</dbReference>
<evidence type="ECO:0000256" key="4">
    <source>
        <dbReference type="ARBA" id="ARBA00022614"/>
    </source>
</evidence>
<organism evidence="19 20">
    <name type="scientific">Gadus morhua</name>
    <name type="common">Atlantic cod</name>
    <dbReference type="NCBI Taxonomy" id="8049"/>
    <lineage>
        <taxon>Eukaryota</taxon>
        <taxon>Metazoa</taxon>
        <taxon>Chordata</taxon>
        <taxon>Craniata</taxon>
        <taxon>Vertebrata</taxon>
        <taxon>Euteleostomi</taxon>
        <taxon>Actinopterygii</taxon>
        <taxon>Neopterygii</taxon>
        <taxon>Teleostei</taxon>
        <taxon>Neoteleostei</taxon>
        <taxon>Acanthomorphata</taxon>
        <taxon>Zeiogadaria</taxon>
        <taxon>Gadariae</taxon>
        <taxon>Gadiformes</taxon>
        <taxon>Gadoidei</taxon>
        <taxon>Gadidae</taxon>
        <taxon>Gadus</taxon>
    </lineage>
</organism>
<feature type="signal peptide" evidence="17">
    <location>
        <begin position="1"/>
        <end position="34"/>
    </location>
</feature>
<evidence type="ECO:0000256" key="15">
    <source>
        <dbReference type="PIRSR" id="PIRSR037595-2"/>
    </source>
</evidence>
<dbReference type="Gene3D" id="3.40.50.10140">
    <property type="entry name" value="Toll/interleukin-1 receptor homology (TIR) domain"/>
    <property type="match status" value="1"/>
</dbReference>
<evidence type="ECO:0000256" key="1">
    <source>
        <dbReference type="ARBA" id="ARBA00004479"/>
    </source>
</evidence>
<evidence type="ECO:0000256" key="12">
    <source>
        <dbReference type="ARBA" id="ARBA00023180"/>
    </source>
</evidence>
<evidence type="ECO:0000313" key="20">
    <source>
        <dbReference type="Proteomes" id="UP000694546"/>
    </source>
</evidence>
<feature type="transmembrane region" description="Helical" evidence="16">
    <location>
        <begin position="609"/>
        <end position="634"/>
    </location>
</feature>
<dbReference type="FunFam" id="3.40.50.10140:FF:000001">
    <property type="entry name" value="Toll-like receptor 2"/>
    <property type="match status" value="1"/>
</dbReference>
<dbReference type="GO" id="GO:0002224">
    <property type="term" value="P:toll-like receptor signaling pathway"/>
    <property type="evidence" value="ECO:0007669"/>
    <property type="project" value="InterPro"/>
</dbReference>
<dbReference type="PANTHER" id="PTHR24365">
    <property type="entry name" value="TOLL-LIKE RECEPTOR"/>
    <property type="match status" value="1"/>
</dbReference>
<keyword evidence="10 16" id="KW-0472">Membrane</keyword>
<name>A0A8C5BI26_GADMO</name>
<evidence type="ECO:0000256" key="3">
    <source>
        <dbReference type="ARBA" id="ARBA00022588"/>
    </source>
</evidence>
<dbReference type="SUPFAM" id="SSF52058">
    <property type="entry name" value="L domain-like"/>
    <property type="match status" value="2"/>
</dbReference>
<keyword evidence="12" id="KW-0325">Glycoprotein</keyword>
<comment type="similarity">
    <text evidence="2 14">Belongs to the Toll-like receptor family.</text>
</comment>
<dbReference type="InterPro" id="IPR000157">
    <property type="entry name" value="TIR_dom"/>
</dbReference>
<dbReference type="PROSITE" id="PS50104">
    <property type="entry name" value="TIR"/>
    <property type="match status" value="1"/>
</dbReference>
<evidence type="ECO:0000256" key="6">
    <source>
        <dbReference type="ARBA" id="ARBA00022729"/>
    </source>
</evidence>
<keyword evidence="9 16" id="KW-1133">Transmembrane helix</keyword>
<protein>
    <submittedName>
        <fullName evidence="19">Toll-like receptor 2</fullName>
    </submittedName>
</protein>
<dbReference type="InterPro" id="IPR032675">
    <property type="entry name" value="LRR_dom_sf"/>
</dbReference>
<dbReference type="GO" id="GO:0005886">
    <property type="term" value="C:plasma membrane"/>
    <property type="evidence" value="ECO:0007669"/>
    <property type="project" value="TreeGrafter"/>
</dbReference>
<keyword evidence="6 17" id="KW-0732">Signal</keyword>
<evidence type="ECO:0000259" key="18">
    <source>
        <dbReference type="PROSITE" id="PS50104"/>
    </source>
</evidence>
<keyword evidence="4" id="KW-0433">Leucine-rich repeat</keyword>
<dbReference type="InterPro" id="IPR000483">
    <property type="entry name" value="Cys-rich_flank_reg_C"/>
</dbReference>
<reference evidence="19" key="1">
    <citation type="submission" date="2025-08" db="UniProtKB">
        <authorList>
            <consortium name="Ensembl"/>
        </authorList>
    </citation>
    <scope>IDENTIFICATION</scope>
</reference>
<keyword evidence="11 14" id="KW-0675">Receptor</keyword>
<evidence type="ECO:0000256" key="16">
    <source>
        <dbReference type="SAM" id="Phobius"/>
    </source>
</evidence>
<dbReference type="SMART" id="SM00082">
    <property type="entry name" value="LRRCT"/>
    <property type="match status" value="1"/>
</dbReference>
<evidence type="ECO:0000256" key="14">
    <source>
        <dbReference type="PIRNR" id="PIRNR037595"/>
    </source>
</evidence>
<feature type="disulfide bond" evidence="15">
    <location>
        <begin position="372"/>
        <end position="401"/>
    </location>
</feature>
<keyword evidence="3 14" id="KW-0399">Innate immunity</keyword>
<dbReference type="GO" id="GO:0004888">
    <property type="term" value="F:transmembrane signaling receptor activity"/>
    <property type="evidence" value="ECO:0007669"/>
    <property type="project" value="InterPro"/>
</dbReference>
<evidence type="ECO:0000256" key="17">
    <source>
        <dbReference type="SAM" id="SignalP"/>
    </source>
</evidence>
<evidence type="ECO:0000256" key="7">
    <source>
        <dbReference type="ARBA" id="ARBA00022737"/>
    </source>
</evidence>
<feature type="chain" id="PRO_5034647272" evidence="17">
    <location>
        <begin position="35"/>
        <end position="843"/>
    </location>
</feature>
<dbReference type="GO" id="GO:0045087">
    <property type="term" value="P:innate immune response"/>
    <property type="evidence" value="ECO:0007669"/>
    <property type="project" value="UniProtKB-UniRule"/>
</dbReference>
<evidence type="ECO:0000256" key="10">
    <source>
        <dbReference type="ARBA" id="ARBA00023136"/>
    </source>
</evidence>
<sequence length="843" mass="96069">MINSSPTSFYVYSVRVALLLWTTALLSWRTLCLAELMEDQGHASCVTSSRRDKNLSGQNLTNVPLDLNNETQSLDISHNPLVKLQAAPFQRLSQLCFLKATSCGLRVINPGLFVHTPKLKFLNISNNLLDFIPDLSLPLLKILDLAGNQYGSYQLPATFETLANLSALYLGSENALQVDFNDFDSLSDSSLKHLILGGGFEWQRYDRGSLAKMKSLQKITLKVPFCENFDLLENLLEDVNETQTTDLELVNVLPDLCNVTGDPFRSLRAMPLIKDFTIVNTWINSSFFVLFLKNVLLSNVRTLTFVNVTYNEDTAEGFRFPTLNHTIVLRSLIFDGVNHYQYRYPSIEISVDMFSKMDYLKFSGTGMNIVPCKVMSSLPSLETLDLSNNLLSDTGFWWSGCSYTSVFPKLRNLSLSKNRFVDLSFIAQHTHQMKYLESFDLSFNSIFLDKPCFWPIHITSLSLSNNNLGNKVFSFLSQYLQRIDLSKTGITALTQEDLLQFPMLKHLFLSFNSIKVIPTDLSHTLVSLYIDQNSITSISRESLAGLPSLRTLKAGDNPFVCSCDSYWFMTALNKSLLPDWPLDYTCSTPPSVADLPMSEYRTSRMSCEAWLQAVVALPVTMLIVLALCSAFYACDGVWYTKMLWMWIRVKRRGQKQANLLNNTTFRYHSFISYSHQDSAWVESKLVPSLEGAGISLCIHERDFVPGQWIVDNIINCVEESYKTLFVLSNHFVQSEWCNYELFFAQHRAIDAQQDSLVFILLEPIPTNSLPKKFLKLRKLLMQQTYLEWPKDERKQQVFWVNLRSMLQVADHRILKDMALELTQSASLIPDDLVPLLNDDCSPK</sequence>